<reference evidence="7" key="1">
    <citation type="submission" date="2015-09" db="EMBL/GenBank/DDBJ databases">
        <title>Scylla olivacea transcriptome.</title>
        <authorList>
            <person name="Ikhwanuddin M."/>
        </authorList>
    </citation>
    <scope>NUCLEOTIDE SEQUENCE</scope>
</reference>
<name>A0A0P4WLC3_SCYOL</name>
<dbReference type="InterPro" id="IPR028110">
    <property type="entry name" value="TMEM254"/>
</dbReference>
<evidence type="ECO:0000256" key="6">
    <source>
        <dbReference type="SAM" id="Phobius"/>
    </source>
</evidence>
<keyword evidence="4 6" id="KW-0472">Membrane</keyword>
<dbReference type="EMBL" id="GDRN01014563">
    <property type="protein sequence ID" value="JAI67855.1"/>
    <property type="molecule type" value="Transcribed_RNA"/>
</dbReference>
<evidence type="ECO:0000256" key="1">
    <source>
        <dbReference type="ARBA" id="ARBA00004141"/>
    </source>
</evidence>
<proteinExistence type="predicted"/>
<dbReference type="PANTHER" id="PTHR34104:SF3">
    <property type="entry name" value="TRANSMEMBRANE PROTEIN 254"/>
    <property type="match status" value="1"/>
</dbReference>
<comment type="subcellular location">
    <subcellularLocation>
        <location evidence="1">Membrane</location>
        <topology evidence="1">Multi-pass membrane protein</topology>
    </subcellularLocation>
</comment>
<keyword evidence="2 6" id="KW-0812">Transmembrane</keyword>
<sequence>MGKYKRLPENYFKLTNPVVISVVCVGLYLLLMAWLDPENISPTFFGRVANLATWLGLEYNNAVKQIFLSTVAIHVGEMIASVYYCQKLKLNSTVTLAWMVQTLFLGMFSLWYLIWPKREIKEVPKSKETD</sequence>
<keyword evidence="3 6" id="KW-1133">Transmembrane helix</keyword>
<evidence type="ECO:0000256" key="2">
    <source>
        <dbReference type="ARBA" id="ARBA00022692"/>
    </source>
</evidence>
<dbReference type="PANTHER" id="PTHR34104">
    <property type="entry name" value="TRANSMEMBRANE PROTEIN 254"/>
    <property type="match status" value="1"/>
</dbReference>
<dbReference type="AlphaFoldDB" id="A0A0P4WLC3"/>
<dbReference type="GO" id="GO:0016020">
    <property type="term" value="C:membrane"/>
    <property type="evidence" value="ECO:0007669"/>
    <property type="project" value="UniProtKB-SubCell"/>
</dbReference>
<protein>
    <recommendedName>
        <fullName evidence="5">Transmembrane protein 254</fullName>
    </recommendedName>
</protein>
<evidence type="ECO:0000256" key="4">
    <source>
        <dbReference type="ARBA" id="ARBA00023136"/>
    </source>
</evidence>
<evidence type="ECO:0000313" key="7">
    <source>
        <dbReference type="EMBL" id="JAI67855.1"/>
    </source>
</evidence>
<organism evidence="7">
    <name type="scientific">Scylla olivacea</name>
    <name type="common">Orange mud crab</name>
    <name type="synonym">Cancer olivacea</name>
    <dbReference type="NCBI Taxonomy" id="85551"/>
    <lineage>
        <taxon>Eukaryota</taxon>
        <taxon>Metazoa</taxon>
        <taxon>Ecdysozoa</taxon>
        <taxon>Arthropoda</taxon>
        <taxon>Crustacea</taxon>
        <taxon>Multicrustacea</taxon>
        <taxon>Malacostraca</taxon>
        <taxon>Eumalacostraca</taxon>
        <taxon>Eucarida</taxon>
        <taxon>Decapoda</taxon>
        <taxon>Pleocyemata</taxon>
        <taxon>Brachyura</taxon>
        <taxon>Eubrachyura</taxon>
        <taxon>Portunoidea</taxon>
        <taxon>Portunidae</taxon>
        <taxon>Portuninae</taxon>
        <taxon>Scylla</taxon>
    </lineage>
</organism>
<feature type="transmembrane region" description="Helical" evidence="6">
    <location>
        <begin position="96"/>
        <end position="115"/>
    </location>
</feature>
<feature type="transmembrane region" description="Helical" evidence="6">
    <location>
        <begin position="12"/>
        <end position="35"/>
    </location>
</feature>
<evidence type="ECO:0000256" key="5">
    <source>
        <dbReference type="ARBA" id="ARBA00034834"/>
    </source>
</evidence>
<accession>A0A0P4WLC3</accession>
<evidence type="ECO:0000256" key="3">
    <source>
        <dbReference type="ARBA" id="ARBA00022989"/>
    </source>
</evidence>
<dbReference type="Pfam" id="PF14934">
    <property type="entry name" value="TMEM254"/>
    <property type="match status" value="1"/>
</dbReference>